<dbReference type="InterPro" id="IPR002347">
    <property type="entry name" value="SDR_fam"/>
</dbReference>
<proteinExistence type="inferred from homology"/>
<gene>
    <name evidence="3" type="ORF">LTR97_008707</name>
</gene>
<dbReference type="GO" id="GO:0016491">
    <property type="term" value="F:oxidoreductase activity"/>
    <property type="evidence" value="ECO:0007669"/>
    <property type="project" value="UniProtKB-KW"/>
</dbReference>
<dbReference type="Gene3D" id="3.40.50.720">
    <property type="entry name" value="NAD(P)-binding Rossmann-like Domain"/>
    <property type="match status" value="1"/>
</dbReference>
<dbReference type="Pfam" id="PF00106">
    <property type="entry name" value="adh_short"/>
    <property type="match status" value="1"/>
</dbReference>
<comment type="caution">
    <text evidence="3">The sequence shown here is derived from an EMBL/GenBank/DDBJ whole genome shotgun (WGS) entry which is preliminary data.</text>
</comment>
<organism evidence="3 4">
    <name type="scientific">Elasticomyces elasticus</name>
    <dbReference type="NCBI Taxonomy" id="574655"/>
    <lineage>
        <taxon>Eukaryota</taxon>
        <taxon>Fungi</taxon>
        <taxon>Dikarya</taxon>
        <taxon>Ascomycota</taxon>
        <taxon>Pezizomycotina</taxon>
        <taxon>Dothideomycetes</taxon>
        <taxon>Dothideomycetidae</taxon>
        <taxon>Mycosphaerellales</taxon>
        <taxon>Teratosphaeriaceae</taxon>
        <taxon>Elasticomyces</taxon>
    </lineage>
</organism>
<keyword evidence="2" id="KW-0560">Oxidoreductase</keyword>
<evidence type="ECO:0000256" key="1">
    <source>
        <dbReference type="ARBA" id="ARBA00006484"/>
    </source>
</evidence>
<dbReference type="SUPFAM" id="SSF51735">
    <property type="entry name" value="NAD(P)-binding Rossmann-fold domains"/>
    <property type="match status" value="1"/>
</dbReference>
<dbReference type="AlphaFoldDB" id="A0AAN7VX14"/>
<dbReference type="InterPro" id="IPR051911">
    <property type="entry name" value="SDR_oxidoreductase"/>
</dbReference>
<evidence type="ECO:0000256" key="2">
    <source>
        <dbReference type="ARBA" id="ARBA00023002"/>
    </source>
</evidence>
<dbReference type="PRINTS" id="PR00081">
    <property type="entry name" value="GDHRDH"/>
</dbReference>
<protein>
    <recommendedName>
        <fullName evidence="5">NAD(P)-binding protein</fullName>
    </recommendedName>
</protein>
<dbReference type="InterPro" id="IPR036291">
    <property type="entry name" value="NAD(P)-bd_dom_sf"/>
</dbReference>
<dbReference type="PANTHER" id="PTHR43976">
    <property type="entry name" value="SHORT CHAIN DEHYDROGENASE"/>
    <property type="match status" value="1"/>
</dbReference>
<sequence length="286" mass="31563">MPQFIWLVTGCSTGFGNEFVREILKRGDKVIATARKAESLKELKDLGAATLQLDVTASLSELEDKMKEAVGVYGRIDILLLNAGYVQLGTVEEIGDDLLKQFHTNTFGAINCLTALMPHWRERQSGFLVVNSSYQSQWSSLPMSGAYSASKAALDRLVTTFAAEVGFVKTLTIHPGHFRTEVAAPEKIDSFLSVPSKNYQPMKDFMTDFAKTIHGNQPGDTKKAVELTVDMVRGEGKAKGKQIPARIWLGSDAYKEVKAKCEEDLRVLEEWKSEIEGTDVSVNGTH</sequence>
<name>A0AAN7VX14_9PEZI</name>
<comment type="similarity">
    <text evidence="1">Belongs to the short-chain dehydrogenases/reductases (SDR) family.</text>
</comment>
<dbReference type="EMBL" id="JAVRQU010000014">
    <property type="protein sequence ID" value="KAK5695201.1"/>
    <property type="molecule type" value="Genomic_DNA"/>
</dbReference>
<reference evidence="3" key="1">
    <citation type="submission" date="2023-08" db="EMBL/GenBank/DDBJ databases">
        <title>Black Yeasts Isolated from many extreme environments.</title>
        <authorList>
            <person name="Coleine C."/>
            <person name="Stajich J.E."/>
            <person name="Selbmann L."/>
        </authorList>
    </citation>
    <scope>NUCLEOTIDE SEQUENCE</scope>
    <source>
        <strain evidence="3">CCFEE 5810</strain>
    </source>
</reference>
<evidence type="ECO:0000313" key="4">
    <source>
        <dbReference type="Proteomes" id="UP001310594"/>
    </source>
</evidence>
<dbReference type="Proteomes" id="UP001310594">
    <property type="component" value="Unassembled WGS sequence"/>
</dbReference>
<accession>A0AAN7VX14</accession>
<evidence type="ECO:0008006" key="5">
    <source>
        <dbReference type="Google" id="ProtNLM"/>
    </source>
</evidence>
<evidence type="ECO:0000313" key="3">
    <source>
        <dbReference type="EMBL" id="KAK5695201.1"/>
    </source>
</evidence>
<dbReference type="PANTHER" id="PTHR43976:SF16">
    <property type="entry name" value="SHORT-CHAIN DEHYDROGENASE_REDUCTASE FAMILY PROTEIN"/>
    <property type="match status" value="1"/>
</dbReference>